<accession>A0AAD5VL55</accession>
<evidence type="ECO:0000313" key="4">
    <source>
        <dbReference type="Proteomes" id="UP001213000"/>
    </source>
</evidence>
<feature type="region of interest" description="Disordered" evidence="2">
    <location>
        <begin position="287"/>
        <end position="308"/>
    </location>
</feature>
<comment type="caution">
    <text evidence="3">The sequence shown here is derived from an EMBL/GenBank/DDBJ whole genome shotgun (WGS) entry which is preliminary data.</text>
</comment>
<evidence type="ECO:0000256" key="1">
    <source>
        <dbReference type="SAM" id="Coils"/>
    </source>
</evidence>
<reference evidence="3" key="1">
    <citation type="submission" date="2022-07" db="EMBL/GenBank/DDBJ databases">
        <title>Genome Sequence of Leucocoprinus birnbaumii.</title>
        <authorList>
            <person name="Buettner E."/>
        </authorList>
    </citation>
    <scope>NUCLEOTIDE SEQUENCE</scope>
    <source>
        <strain evidence="3">VT141</strain>
    </source>
</reference>
<feature type="coiled-coil region" evidence="1">
    <location>
        <begin position="115"/>
        <end position="149"/>
    </location>
</feature>
<evidence type="ECO:0000313" key="3">
    <source>
        <dbReference type="EMBL" id="KAJ3562762.1"/>
    </source>
</evidence>
<evidence type="ECO:0000256" key="2">
    <source>
        <dbReference type="SAM" id="MobiDB-lite"/>
    </source>
</evidence>
<dbReference type="EMBL" id="JANIEX010000834">
    <property type="protein sequence ID" value="KAJ3562762.1"/>
    <property type="molecule type" value="Genomic_DNA"/>
</dbReference>
<keyword evidence="1" id="KW-0175">Coiled coil</keyword>
<name>A0AAD5VL55_9AGAR</name>
<organism evidence="3 4">
    <name type="scientific">Leucocoprinus birnbaumii</name>
    <dbReference type="NCBI Taxonomy" id="56174"/>
    <lineage>
        <taxon>Eukaryota</taxon>
        <taxon>Fungi</taxon>
        <taxon>Dikarya</taxon>
        <taxon>Basidiomycota</taxon>
        <taxon>Agaricomycotina</taxon>
        <taxon>Agaricomycetes</taxon>
        <taxon>Agaricomycetidae</taxon>
        <taxon>Agaricales</taxon>
        <taxon>Agaricineae</taxon>
        <taxon>Agaricaceae</taxon>
        <taxon>Leucocoprinus</taxon>
    </lineage>
</organism>
<feature type="region of interest" description="Disordered" evidence="2">
    <location>
        <begin position="187"/>
        <end position="215"/>
    </location>
</feature>
<proteinExistence type="predicted"/>
<feature type="region of interest" description="Disordered" evidence="2">
    <location>
        <begin position="1"/>
        <end position="22"/>
    </location>
</feature>
<dbReference type="Proteomes" id="UP001213000">
    <property type="component" value="Unassembled WGS sequence"/>
</dbReference>
<gene>
    <name evidence="3" type="ORF">NP233_g9373</name>
</gene>
<protein>
    <submittedName>
        <fullName evidence="3">Uncharacterized protein</fullName>
    </submittedName>
</protein>
<keyword evidence="4" id="KW-1185">Reference proteome</keyword>
<sequence length="480" mass="53610">MDTSNGAASGGGPLQPSSLTNSGIAYDTNGDIESLHVGIYGSQPMNPAILGLEGHSPMMPNVNQAHAATHYPVNSINQSQTTINYPMQPGMMNNHTLITPGNMATYHMTPHNTMHVSLQLTIEQLEKEQSELRAEIKGLKSSQLELREEMRSNNNGQAKKQSPPKMIVNPVLRSLTQTVMRDLLGINKARSGNDDENQPIPNPLGPGEESRQTLGGSKLWNPDWNQAVNVGINMLYISHVIQLAAPSCGVNADVINDSEIRYYAHQYFLTLRNTWKGQISEPIKEKQMKKRDRTRVNARKRTKSKHRRQAVGLLKAHGTTNLEGVEEVILTDWMSSEHSDCGNVSITEWKRHCSHQIGKVQGKSLEVCKLAWRADWLNHLYCHLDVLSSKLANDTKSAKTSGVRYTRFEGPPKNVNFDPPKAAGQDKLRPFQACISLEWAEKHNQGNKLLLRVNPPSFTVFNLEIPNKDLEYKGELEYDS</sequence>
<dbReference type="AlphaFoldDB" id="A0AAD5VL55"/>